<accession>A0ABU1WBZ7</accession>
<sequence length="213" mass="23308">MTMRIILADDHPIIANGVRQFIEQESSRKIVAIAASTDELISVLEGTPCDLLITDFSMPGREVPDGLPLLSRIRKSWPGLPIIVLTRISNPAILRSIRDVGVRGLISKSDAMPELLQAIHSAMRGGDYLGKATKALLETARVGLKTESLAALSPREAEVLRLLASGMNIKQISRRLNRSPKTISNQKLAAMDKLGIRTDLEIYAYVSQHGMMS</sequence>
<dbReference type="Pfam" id="PF00072">
    <property type="entry name" value="Response_reg"/>
    <property type="match status" value="1"/>
</dbReference>
<evidence type="ECO:0000256" key="1">
    <source>
        <dbReference type="ARBA" id="ARBA00022553"/>
    </source>
</evidence>
<keyword evidence="1 3" id="KW-0597">Phosphoprotein</keyword>
<dbReference type="InterPro" id="IPR039420">
    <property type="entry name" value="WalR-like"/>
</dbReference>
<protein>
    <submittedName>
        <fullName evidence="6">Two-component system capsular synthesis response regulator RcsB</fullName>
    </submittedName>
</protein>
<dbReference type="InterPro" id="IPR016032">
    <property type="entry name" value="Sig_transdc_resp-reg_C-effctor"/>
</dbReference>
<dbReference type="Gene3D" id="3.40.50.2300">
    <property type="match status" value="1"/>
</dbReference>
<keyword evidence="7" id="KW-1185">Reference proteome</keyword>
<name>A0ABU1WBZ7_9GAMM</name>
<dbReference type="PANTHER" id="PTHR43214:SF17">
    <property type="entry name" value="TRANSCRIPTIONAL REGULATORY PROTEIN RCSB"/>
    <property type="match status" value="1"/>
</dbReference>
<evidence type="ECO:0000256" key="2">
    <source>
        <dbReference type="ARBA" id="ARBA00023125"/>
    </source>
</evidence>
<dbReference type="SMART" id="SM00448">
    <property type="entry name" value="REC"/>
    <property type="match status" value="1"/>
</dbReference>
<evidence type="ECO:0000259" key="4">
    <source>
        <dbReference type="PROSITE" id="PS50043"/>
    </source>
</evidence>
<feature type="domain" description="Response regulatory" evidence="5">
    <location>
        <begin position="4"/>
        <end position="123"/>
    </location>
</feature>
<dbReference type="InterPro" id="IPR011006">
    <property type="entry name" value="CheY-like_superfamily"/>
</dbReference>
<feature type="domain" description="HTH luxR-type" evidence="4">
    <location>
        <begin position="145"/>
        <end position="210"/>
    </location>
</feature>
<feature type="modified residue" description="4-aspartylphosphate" evidence="3">
    <location>
        <position position="55"/>
    </location>
</feature>
<dbReference type="Pfam" id="PF00196">
    <property type="entry name" value="GerE"/>
    <property type="match status" value="1"/>
</dbReference>
<dbReference type="PRINTS" id="PR00038">
    <property type="entry name" value="HTHLUXR"/>
</dbReference>
<dbReference type="RefSeq" id="WP_310062262.1">
    <property type="nucleotide sequence ID" value="NZ_JAVDVY010000002.1"/>
</dbReference>
<dbReference type="SUPFAM" id="SSF52172">
    <property type="entry name" value="CheY-like"/>
    <property type="match status" value="1"/>
</dbReference>
<dbReference type="InterPro" id="IPR001789">
    <property type="entry name" value="Sig_transdc_resp-reg_receiver"/>
</dbReference>
<dbReference type="Proteomes" id="UP001251524">
    <property type="component" value="Unassembled WGS sequence"/>
</dbReference>
<evidence type="ECO:0000313" key="7">
    <source>
        <dbReference type="Proteomes" id="UP001251524"/>
    </source>
</evidence>
<proteinExistence type="predicted"/>
<dbReference type="PANTHER" id="PTHR43214">
    <property type="entry name" value="TWO-COMPONENT RESPONSE REGULATOR"/>
    <property type="match status" value="1"/>
</dbReference>
<dbReference type="SUPFAM" id="SSF46894">
    <property type="entry name" value="C-terminal effector domain of the bipartite response regulators"/>
    <property type="match status" value="1"/>
</dbReference>
<comment type="caution">
    <text evidence="6">The sequence shown here is derived from an EMBL/GenBank/DDBJ whole genome shotgun (WGS) entry which is preliminary data.</text>
</comment>
<dbReference type="InterPro" id="IPR058245">
    <property type="entry name" value="NreC/VraR/RcsB-like_REC"/>
</dbReference>
<dbReference type="Gene3D" id="1.10.10.10">
    <property type="entry name" value="Winged helix-like DNA-binding domain superfamily/Winged helix DNA-binding domain"/>
    <property type="match status" value="1"/>
</dbReference>
<dbReference type="CDD" id="cd06170">
    <property type="entry name" value="LuxR_C_like"/>
    <property type="match status" value="1"/>
</dbReference>
<evidence type="ECO:0000256" key="3">
    <source>
        <dbReference type="PROSITE-ProRule" id="PRU00169"/>
    </source>
</evidence>
<keyword evidence="2" id="KW-0238">DNA-binding</keyword>
<dbReference type="InterPro" id="IPR036388">
    <property type="entry name" value="WH-like_DNA-bd_sf"/>
</dbReference>
<organism evidence="6 7">
    <name type="scientific">Lysobacter niastensis</name>
    <dbReference type="NCBI Taxonomy" id="380629"/>
    <lineage>
        <taxon>Bacteria</taxon>
        <taxon>Pseudomonadati</taxon>
        <taxon>Pseudomonadota</taxon>
        <taxon>Gammaproteobacteria</taxon>
        <taxon>Lysobacterales</taxon>
        <taxon>Lysobacteraceae</taxon>
        <taxon>Lysobacter</taxon>
    </lineage>
</organism>
<dbReference type="PROSITE" id="PS50110">
    <property type="entry name" value="RESPONSE_REGULATORY"/>
    <property type="match status" value="1"/>
</dbReference>
<dbReference type="EMBL" id="JAVDVY010000002">
    <property type="protein sequence ID" value="MDR7135001.1"/>
    <property type="molecule type" value="Genomic_DNA"/>
</dbReference>
<dbReference type="PROSITE" id="PS50043">
    <property type="entry name" value="HTH_LUXR_2"/>
    <property type="match status" value="1"/>
</dbReference>
<dbReference type="SMART" id="SM00421">
    <property type="entry name" value="HTH_LUXR"/>
    <property type="match status" value="1"/>
</dbReference>
<dbReference type="CDD" id="cd17535">
    <property type="entry name" value="REC_NarL-like"/>
    <property type="match status" value="1"/>
</dbReference>
<evidence type="ECO:0000313" key="6">
    <source>
        <dbReference type="EMBL" id="MDR7135001.1"/>
    </source>
</evidence>
<dbReference type="InterPro" id="IPR000792">
    <property type="entry name" value="Tscrpt_reg_LuxR_C"/>
</dbReference>
<gene>
    <name evidence="6" type="ORF">J2X06_002210</name>
</gene>
<reference evidence="6 7" key="1">
    <citation type="submission" date="2023-07" db="EMBL/GenBank/DDBJ databases">
        <title>Sorghum-associated microbial communities from plants grown in Nebraska, USA.</title>
        <authorList>
            <person name="Schachtman D."/>
        </authorList>
    </citation>
    <scope>NUCLEOTIDE SEQUENCE [LARGE SCALE GENOMIC DNA]</scope>
    <source>
        <strain evidence="6 7">BE198</strain>
    </source>
</reference>
<evidence type="ECO:0000259" key="5">
    <source>
        <dbReference type="PROSITE" id="PS50110"/>
    </source>
</evidence>